<reference evidence="2" key="1">
    <citation type="submission" date="2022-02" db="EMBL/GenBank/DDBJ databases">
        <title>Crop Bioprotection Bacillus Genome Sequencing.</title>
        <authorList>
            <person name="Dunlap C."/>
        </authorList>
    </citation>
    <scope>NUCLEOTIDE SEQUENCE</scope>
    <source>
        <strain evidence="2">T20C14</strain>
    </source>
</reference>
<evidence type="ECO:0000313" key="2">
    <source>
        <dbReference type="EMBL" id="MCY9281396.1"/>
    </source>
</evidence>
<organism evidence="2 3">
    <name type="scientific">Bacillus haynesii</name>
    <dbReference type="NCBI Taxonomy" id="1925021"/>
    <lineage>
        <taxon>Bacteria</taxon>
        <taxon>Bacillati</taxon>
        <taxon>Bacillota</taxon>
        <taxon>Bacilli</taxon>
        <taxon>Bacillales</taxon>
        <taxon>Bacillaceae</taxon>
        <taxon>Bacillus</taxon>
    </lineage>
</organism>
<keyword evidence="1" id="KW-1133">Transmembrane helix</keyword>
<name>A0AA90ETT0_9BACI</name>
<protein>
    <submittedName>
        <fullName evidence="2">Uncharacterized protein</fullName>
    </submittedName>
</protein>
<feature type="transmembrane region" description="Helical" evidence="1">
    <location>
        <begin position="58"/>
        <end position="78"/>
    </location>
</feature>
<comment type="caution">
    <text evidence="2">The sequence shown here is derived from an EMBL/GenBank/DDBJ whole genome shotgun (WGS) entry which is preliminary data.</text>
</comment>
<keyword evidence="1" id="KW-0812">Transmembrane</keyword>
<evidence type="ECO:0000313" key="3">
    <source>
        <dbReference type="Proteomes" id="UP001066455"/>
    </source>
</evidence>
<feature type="transmembrane region" description="Helical" evidence="1">
    <location>
        <begin position="15"/>
        <end position="38"/>
    </location>
</feature>
<dbReference type="RefSeq" id="WP_268297733.1">
    <property type="nucleotide sequence ID" value="NZ_JALAJL010000023.1"/>
</dbReference>
<gene>
    <name evidence="2" type="ORF">MOE73_15125</name>
</gene>
<dbReference type="AlphaFoldDB" id="A0AA90ETT0"/>
<dbReference type="Proteomes" id="UP001066455">
    <property type="component" value="Unassembled WGS sequence"/>
</dbReference>
<sequence length="82" mass="9696">MNHEKEKKTFSMRMVLNVVGLFAFIGMTVGAYTQAYYLDEHLELRRFAYMTALEWKEFLLFVSGTAVIYFVLANVLLYKKKR</sequence>
<evidence type="ECO:0000256" key="1">
    <source>
        <dbReference type="SAM" id="Phobius"/>
    </source>
</evidence>
<accession>A0AA90ETT0</accession>
<keyword evidence="1" id="KW-0472">Membrane</keyword>
<proteinExistence type="predicted"/>
<dbReference type="EMBL" id="JALAXI010000013">
    <property type="protein sequence ID" value="MCY9281396.1"/>
    <property type="molecule type" value="Genomic_DNA"/>
</dbReference>